<comment type="caution">
    <text evidence="3">The sequence shown here is derived from an EMBL/GenBank/DDBJ whole genome shotgun (WGS) entry which is preliminary data.</text>
</comment>
<accession>A0ABU8F436</accession>
<dbReference type="InterPro" id="IPR009936">
    <property type="entry name" value="DUF1468"/>
</dbReference>
<feature type="domain" description="DUF1468" evidence="2">
    <location>
        <begin position="10"/>
        <end position="165"/>
    </location>
</feature>
<gene>
    <name evidence="3" type="ORF">WAX74_09005</name>
</gene>
<feature type="transmembrane region" description="Helical" evidence="1">
    <location>
        <begin position="44"/>
        <end position="61"/>
    </location>
</feature>
<keyword evidence="4" id="KW-1185">Reference proteome</keyword>
<name>A0ABU8F436_9BACI</name>
<sequence>MVSKYHDIYSGFFLLIVSAIIFITTFSFKALTTSKIGPDFMPKIIAVLIGAFSIIIIVNGYKRMKAMNNEKHSIDLQEVNVKEIVPEDEKESYAPVIITLGLMIGYIVLMPFIGFLIMTSLYLFFQMMVLSHKSNRKNGLFILISVVTSIVIYYVFRSIFYVMLPTGIMG</sequence>
<evidence type="ECO:0000256" key="1">
    <source>
        <dbReference type="SAM" id="Phobius"/>
    </source>
</evidence>
<feature type="transmembrane region" description="Helical" evidence="1">
    <location>
        <begin position="12"/>
        <end position="32"/>
    </location>
</feature>
<feature type="transmembrane region" description="Helical" evidence="1">
    <location>
        <begin position="96"/>
        <end position="125"/>
    </location>
</feature>
<evidence type="ECO:0000313" key="4">
    <source>
        <dbReference type="Proteomes" id="UP001364890"/>
    </source>
</evidence>
<protein>
    <submittedName>
        <fullName evidence="3">Tripartite tricarboxylate transporter TctB family protein</fullName>
    </submittedName>
</protein>
<feature type="transmembrane region" description="Helical" evidence="1">
    <location>
        <begin position="137"/>
        <end position="156"/>
    </location>
</feature>
<evidence type="ECO:0000313" key="3">
    <source>
        <dbReference type="EMBL" id="MEI4769784.1"/>
    </source>
</evidence>
<keyword evidence="1" id="KW-0812">Transmembrane</keyword>
<dbReference type="Proteomes" id="UP001364890">
    <property type="component" value="Unassembled WGS sequence"/>
</dbReference>
<dbReference type="RefSeq" id="WP_336497337.1">
    <property type="nucleotide sequence ID" value="NZ_JBAWSY010000005.1"/>
</dbReference>
<evidence type="ECO:0000259" key="2">
    <source>
        <dbReference type="Pfam" id="PF07331"/>
    </source>
</evidence>
<keyword evidence="1" id="KW-0472">Membrane</keyword>
<reference evidence="3 4" key="1">
    <citation type="submission" date="2024-01" db="EMBL/GenBank/DDBJ databases">
        <title>Seven novel Bacillus-like species.</title>
        <authorList>
            <person name="Liu G."/>
        </authorList>
    </citation>
    <scope>NUCLEOTIDE SEQUENCE [LARGE SCALE GENOMIC DNA]</scope>
    <source>
        <strain evidence="3 4">FJAT-51614</strain>
    </source>
</reference>
<organism evidence="3 4">
    <name type="scientific">Psychrobacillus mangrovi</name>
    <dbReference type="NCBI Taxonomy" id="3117745"/>
    <lineage>
        <taxon>Bacteria</taxon>
        <taxon>Bacillati</taxon>
        <taxon>Bacillota</taxon>
        <taxon>Bacilli</taxon>
        <taxon>Bacillales</taxon>
        <taxon>Bacillaceae</taxon>
        <taxon>Psychrobacillus</taxon>
    </lineage>
</organism>
<keyword evidence="1" id="KW-1133">Transmembrane helix</keyword>
<proteinExistence type="predicted"/>
<dbReference type="Pfam" id="PF07331">
    <property type="entry name" value="TctB"/>
    <property type="match status" value="1"/>
</dbReference>
<dbReference type="EMBL" id="JBAWSY010000005">
    <property type="protein sequence ID" value="MEI4769784.1"/>
    <property type="molecule type" value="Genomic_DNA"/>
</dbReference>